<dbReference type="AlphaFoldDB" id="A0A972GNK0"/>
<dbReference type="InterPro" id="IPR004104">
    <property type="entry name" value="Gfo/Idh/MocA-like_OxRdtase_C"/>
</dbReference>
<feature type="domain" description="Gfo/Idh/MocA-like oxidoreductase C-terminal" evidence="3">
    <location>
        <begin position="133"/>
        <end position="322"/>
    </location>
</feature>
<dbReference type="SUPFAM" id="SSF55347">
    <property type="entry name" value="Glyceraldehyde-3-phosphate dehydrogenase-like, C-terminal domain"/>
    <property type="match status" value="1"/>
</dbReference>
<gene>
    <name evidence="4" type="ORF">GC093_12225</name>
</gene>
<sequence length="329" mass="35898">MTMKVALLGGGSLGTQYAQSLCELGNVEVTGVCDIQAEAANKLASLCQSIAYASYEEMIANTEPDIICVCLPTFMQKEYILKAIAHGKHVICEAPMAATSAEAEDIMSAAEAKGVRIFIGVAERFSPYYKNLKDKIAKGSIGDVGVTHIQHSGPQPRGYKDWYTDESKSKGIIQQRLIHDIFLMRWILGEIRTVYAMHRAASGIDYALVTLRLETGGIVNLAGHWGDSEPYRCRIEAAGNKGVVRYDSRNTSSYELKKKQGSANTITAESPMLHSSYYYQLEHFIDCIRSGAASQVAVKDVHQALQIAEAAIRSAQTGMPVPWGGMNHG</sequence>
<comment type="similarity">
    <text evidence="1">Belongs to the Gfo/Idh/MocA family.</text>
</comment>
<evidence type="ECO:0000259" key="2">
    <source>
        <dbReference type="Pfam" id="PF01408"/>
    </source>
</evidence>
<evidence type="ECO:0000256" key="1">
    <source>
        <dbReference type="ARBA" id="ARBA00010928"/>
    </source>
</evidence>
<dbReference type="Gene3D" id="3.40.50.720">
    <property type="entry name" value="NAD(P)-binding Rossmann-like Domain"/>
    <property type="match status" value="1"/>
</dbReference>
<feature type="domain" description="Gfo/Idh/MocA-like oxidoreductase N-terminal" evidence="2">
    <location>
        <begin position="3"/>
        <end position="120"/>
    </location>
</feature>
<dbReference type="PANTHER" id="PTHR43377:SF1">
    <property type="entry name" value="BILIVERDIN REDUCTASE A"/>
    <property type="match status" value="1"/>
</dbReference>
<keyword evidence="5" id="KW-1185">Reference proteome</keyword>
<dbReference type="GO" id="GO:0000166">
    <property type="term" value="F:nucleotide binding"/>
    <property type="evidence" value="ECO:0007669"/>
    <property type="project" value="InterPro"/>
</dbReference>
<evidence type="ECO:0000259" key="3">
    <source>
        <dbReference type="Pfam" id="PF02894"/>
    </source>
</evidence>
<accession>A0A972GNK0</accession>
<dbReference type="InterPro" id="IPR051450">
    <property type="entry name" value="Gfo/Idh/MocA_Oxidoreductases"/>
</dbReference>
<dbReference type="Pfam" id="PF02894">
    <property type="entry name" value="GFO_IDH_MocA_C"/>
    <property type="match status" value="1"/>
</dbReference>
<proteinExistence type="inferred from homology"/>
<dbReference type="InterPro" id="IPR036291">
    <property type="entry name" value="NAD(P)-bd_dom_sf"/>
</dbReference>
<dbReference type="Proteomes" id="UP000641588">
    <property type="component" value="Unassembled WGS sequence"/>
</dbReference>
<dbReference type="EMBL" id="WHOD01000052">
    <property type="protein sequence ID" value="NOU93979.1"/>
    <property type="molecule type" value="Genomic_DNA"/>
</dbReference>
<dbReference type="SUPFAM" id="SSF51735">
    <property type="entry name" value="NAD(P)-binding Rossmann-fold domains"/>
    <property type="match status" value="1"/>
</dbReference>
<dbReference type="InterPro" id="IPR000683">
    <property type="entry name" value="Gfo/Idh/MocA-like_OxRdtase_N"/>
</dbReference>
<reference evidence="4" key="1">
    <citation type="submission" date="2019-10" db="EMBL/GenBank/DDBJ databases">
        <title>Description of Paenibacillus glebae sp. nov.</title>
        <authorList>
            <person name="Carlier A."/>
            <person name="Qi S."/>
        </authorList>
    </citation>
    <scope>NUCLEOTIDE SEQUENCE</scope>
    <source>
        <strain evidence="4">LMG 31456</strain>
    </source>
</reference>
<name>A0A972GNK0_9BACL</name>
<evidence type="ECO:0000313" key="4">
    <source>
        <dbReference type="EMBL" id="NOU93979.1"/>
    </source>
</evidence>
<comment type="caution">
    <text evidence="4">The sequence shown here is derived from an EMBL/GenBank/DDBJ whole genome shotgun (WGS) entry which is preliminary data.</text>
</comment>
<dbReference type="Pfam" id="PF01408">
    <property type="entry name" value="GFO_IDH_MocA"/>
    <property type="match status" value="1"/>
</dbReference>
<dbReference type="PANTHER" id="PTHR43377">
    <property type="entry name" value="BILIVERDIN REDUCTASE A"/>
    <property type="match status" value="1"/>
</dbReference>
<dbReference type="Gene3D" id="3.30.360.10">
    <property type="entry name" value="Dihydrodipicolinate Reductase, domain 2"/>
    <property type="match status" value="1"/>
</dbReference>
<organism evidence="4 5">
    <name type="scientific">Paenibacillus foliorum</name>
    <dbReference type="NCBI Taxonomy" id="2654974"/>
    <lineage>
        <taxon>Bacteria</taxon>
        <taxon>Bacillati</taxon>
        <taxon>Bacillota</taxon>
        <taxon>Bacilli</taxon>
        <taxon>Bacillales</taxon>
        <taxon>Paenibacillaceae</taxon>
        <taxon>Paenibacillus</taxon>
    </lineage>
</organism>
<protein>
    <submittedName>
        <fullName evidence="4">Gfo/Idh/MocA family oxidoreductase</fullName>
    </submittedName>
</protein>
<evidence type="ECO:0000313" key="5">
    <source>
        <dbReference type="Proteomes" id="UP000641588"/>
    </source>
</evidence>